<dbReference type="Pfam" id="PF00848">
    <property type="entry name" value="Ring_hydroxyl_A"/>
    <property type="match status" value="1"/>
</dbReference>
<dbReference type="InterPro" id="IPR015879">
    <property type="entry name" value="Ring_hydroxy_dOase_asu_C_dom"/>
</dbReference>
<dbReference type="CDD" id="cd03469">
    <property type="entry name" value="Rieske_RO_Alpha_N"/>
    <property type="match status" value="1"/>
</dbReference>
<comment type="cofactor">
    <cofactor evidence="1">
        <name>Fe cation</name>
        <dbReference type="ChEBI" id="CHEBI:24875"/>
    </cofactor>
</comment>
<evidence type="ECO:0000256" key="2">
    <source>
        <dbReference type="ARBA" id="ARBA00022714"/>
    </source>
</evidence>
<sequence length="371" mass="42551">MSAANDLVKSRRPGWSLEQPFYVDPFYFQLDLDRVFRTGWLFAGHACQIKESGDYFCYDIADDSLIIIRGYDQKVRALFNVCRHRGSIICKIPKGHVKRLVCPYHQWTYDTDGSLLRNTWMPEDFVNDNFSLKQAHVKSIAGLIFVSLADVAPAFAPEDDLKRLLGPHGLESAKIAHSETYDIAANWKLVLENQRECYHCPAKHKGYAKIQFDTDIDDIDEQNQIQTRWNESREKWASMGLDVSLADDRYAMRESWWRVNRTPFRAGFVSETVNGQLVAPLMGTFTDPDAGNARANTYPNFWLHGSSDHMHTMRVTPIDEKITRIQADWLVNETAKEGTDYSVEQLIAFSKRVNEEDHEIAEDQAKGVMSS</sequence>
<gene>
    <name evidence="8" type="ORF">METZ01_LOCUS81937</name>
</gene>
<evidence type="ECO:0000256" key="1">
    <source>
        <dbReference type="ARBA" id="ARBA00001962"/>
    </source>
</evidence>
<dbReference type="SUPFAM" id="SSF50022">
    <property type="entry name" value="ISP domain"/>
    <property type="match status" value="1"/>
</dbReference>
<keyword evidence="3" id="KW-0479">Metal-binding</keyword>
<organism evidence="8">
    <name type="scientific">marine metagenome</name>
    <dbReference type="NCBI Taxonomy" id="408172"/>
    <lineage>
        <taxon>unclassified sequences</taxon>
        <taxon>metagenomes</taxon>
        <taxon>ecological metagenomes</taxon>
    </lineage>
</organism>
<dbReference type="InterPro" id="IPR036922">
    <property type="entry name" value="Rieske_2Fe-2S_sf"/>
</dbReference>
<dbReference type="AlphaFoldDB" id="A0A381UQH8"/>
<feature type="non-terminal residue" evidence="8">
    <location>
        <position position="371"/>
    </location>
</feature>
<protein>
    <recommendedName>
        <fullName evidence="7">Rieske domain-containing protein</fullName>
    </recommendedName>
</protein>
<proteinExistence type="predicted"/>
<dbReference type="InterPro" id="IPR017941">
    <property type="entry name" value="Rieske_2Fe-2S"/>
</dbReference>
<feature type="domain" description="Rieske" evidence="7">
    <location>
        <begin position="41"/>
        <end position="146"/>
    </location>
</feature>
<evidence type="ECO:0000259" key="7">
    <source>
        <dbReference type="PROSITE" id="PS51296"/>
    </source>
</evidence>
<accession>A0A381UQH8</accession>
<dbReference type="Gene3D" id="2.102.10.10">
    <property type="entry name" value="Rieske [2Fe-2S] iron-sulphur domain"/>
    <property type="match status" value="1"/>
</dbReference>
<dbReference type="PANTHER" id="PTHR43756">
    <property type="entry name" value="CHOLINE MONOOXYGENASE, CHLOROPLASTIC"/>
    <property type="match status" value="1"/>
</dbReference>
<dbReference type="SUPFAM" id="SSF55961">
    <property type="entry name" value="Bet v1-like"/>
    <property type="match status" value="1"/>
</dbReference>
<keyword evidence="5" id="KW-0408">Iron</keyword>
<evidence type="ECO:0000256" key="6">
    <source>
        <dbReference type="ARBA" id="ARBA00023014"/>
    </source>
</evidence>
<dbReference type="GO" id="GO:0005506">
    <property type="term" value="F:iron ion binding"/>
    <property type="evidence" value="ECO:0007669"/>
    <property type="project" value="InterPro"/>
</dbReference>
<dbReference type="PRINTS" id="PR00090">
    <property type="entry name" value="RNGDIOXGNASE"/>
</dbReference>
<dbReference type="InterPro" id="IPR001663">
    <property type="entry name" value="Rng_hydr_dOase-A"/>
</dbReference>
<reference evidence="8" key="1">
    <citation type="submission" date="2018-05" db="EMBL/GenBank/DDBJ databases">
        <authorList>
            <person name="Lanie J.A."/>
            <person name="Ng W.-L."/>
            <person name="Kazmierczak K.M."/>
            <person name="Andrzejewski T.M."/>
            <person name="Davidsen T.M."/>
            <person name="Wayne K.J."/>
            <person name="Tettelin H."/>
            <person name="Glass J.I."/>
            <person name="Rusch D."/>
            <person name="Podicherti R."/>
            <person name="Tsui H.-C.T."/>
            <person name="Winkler M.E."/>
        </authorList>
    </citation>
    <scope>NUCLEOTIDE SEQUENCE</scope>
</reference>
<dbReference type="PROSITE" id="PS51296">
    <property type="entry name" value="RIESKE"/>
    <property type="match status" value="1"/>
</dbReference>
<dbReference type="Pfam" id="PF00355">
    <property type="entry name" value="Rieske"/>
    <property type="match status" value="1"/>
</dbReference>
<evidence type="ECO:0000256" key="5">
    <source>
        <dbReference type="ARBA" id="ARBA00023004"/>
    </source>
</evidence>
<evidence type="ECO:0000256" key="3">
    <source>
        <dbReference type="ARBA" id="ARBA00022723"/>
    </source>
</evidence>
<keyword evidence="2" id="KW-0001">2Fe-2S</keyword>
<evidence type="ECO:0000256" key="4">
    <source>
        <dbReference type="ARBA" id="ARBA00023002"/>
    </source>
</evidence>
<keyword evidence="6" id="KW-0411">Iron-sulfur</keyword>
<dbReference type="GO" id="GO:0051537">
    <property type="term" value="F:2 iron, 2 sulfur cluster binding"/>
    <property type="evidence" value="ECO:0007669"/>
    <property type="project" value="UniProtKB-KW"/>
</dbReference>
<name>A0A381UQH8_9ZZZZ</name>
<dbReference type="EMBL" id="UINC01006694">
    <property type="protein sequence ID" value="SVA29083.1"/>
    <property type="molecule type" value="Genomic_DNA"/>
</dbReference>
<keyword evidence="4" id="KW-0560">Oxidoreductase</keyword>
<dbReference type="GO" id="GO:0016491">
    <property type="term" value="F:oxidoreductase activity"/>
    <property type="evidence" value="ECO:0007669"/>
    <property type="project" value="UniProtKB-KW"/>
</dbReference>
<dbReference type="PANTHER" id="PTHR43756:SF5">
    <property type="entry name" value="CHOLINE MONOOXYGENASE, CHLOROPLASTIC"/>
    <property type="match status" value="1"/>
</dbReference>
<dbReference type="Gene3D" id="3.90.380.10">
    <property type="entry name" value="Naphthalene 1,2-dioxygenase Alpha Subunit, Chain A, domain 1"/>
    <property type="match status" value="1"/>
</dbReference>
<evidence type="ECO:0000313" key="8">
    <source>
        <dbReference type="EMBL" id="SVA29083.1"/>
    </source>
</evidence>